<dbReference type="SUPFAM" id="SSF52499">
    <property type="entry name" value="Isochorismatase-like hydrolases"/>
    <property type="match status" value="1"/>
</dbReference>
<evidence type="ECO:0000259" key="8">
    <source>
        <dbReference type="Pfam" id="PF00857"/>
    </source>
</evidence>
<dbReference type="PANTHER" id="PTHR11080">
    <property type="entry name" value="PYRAZINAMIDASE/NICOTINAMIDASE"/>
    <property type="match status" value="1"/>
</dbReference>
<dbReference type="AlphaFoldDB" id="A0A0M9A0W1"/>
<evidence type="ECO:0000256" key="6">
    <source>
        <dbReference type="ARBA" id="ARBA00039017"/>
    </source>
</evidence>
<dbReference type="GO" id="GO:0046872">
    <property type="term" value="F:metal ion binding"/>
    <property type="evidence" value="ECO:0007669"/>
    <property type="project" value="UniProtKB-KW"/>
</dbReference>
<dbReference type="EC" id="3.5.1.19" evidence="6"/>
<dbReference type="OrthoDB" id="167809at2759"/>
<dbReference type="CDD" id="cd01011">
    <property type="entry name" value="nicotinamidase"/>
    <property type="match status" value="1"/>
</dbReference>
<dbReference type="EMBL" id="KQ435796">
    <property type="protein sequence ID" value="KOX73539.1"/>
    <property type="molecule type" value="Genomic_DNA"/>
</dbReference>
<comment type="pathway">
    <text evidence="5">Cofactor biosynthesis; nicotinate biosynthesis; nicotinate from nicotinamide: step 1/1.</text>
</comment>
<dbReference type="InterPro" id="IPR011992">
    <property type="entry name" value="EF-hand-dom_pair"/>
</dbReference>
<keyword evidence="4" id="KW-0378">Hydrolase</keyword>
<protein>
    <recommendedName>
        <fullName evidence="6">nicotinamidase</fullName>
        <ecNumber evidence="6">3.5.1.19</ecNumber>
    </recommendedName>
    <alternativeName>
        <fullName evidence="7">Nicotinamide deamidase</fullName>
    </alternativeName>
</protein>
<evidence type="ECO:0000256" key="7">
    <source>
        <dbReference type="ARBA" id="ARBA00043224"/>
    </source>
</evidence>
<evidence type="ECO:0000313" key="9">
    <source>
        <dbReference type="EMBL" id="KOX73539.1"/>
    </source>
</evidence>
<gene>
    <name evidence="9" type="ORF">WN51_01312</name>
</gene>
<reference evidence="9 10" key="1">
    <citation type="submission" date="2015-07" db="EMBL/GenBank/DDBJ databases">
        <title>The genome of Melipona quadrifasciata.</title>
        <authorList>
            <person name="Pan H."/>
            <person name="Kapheim K."/>
        </authorList>
    </citation>
    <scope>NUCLEOTIDE SEQUENCE [LARGE SCALE GENOMIC DNA]</scope>
    <source>
        <strain evidence="9">0111107301</strain>
        <tissue evidence="9">Whole body</tissue>
    </source>
</reference>
<accession>A0A0M9A0W1</accession>
<comment type="similarity">
    <text evidence="1">Belongs to the isochorismatase family.</text>
</comment>
<organism evidence="9 10">
    <name type="scientific">Melipona quadrifasciata</name>
    <dbReference type="NCBI Taxonomy" id="166423"/>
    <lineage>
        <taxon>Eukaryota</taxon>
        <taxon>Metazoa</taxon>
        <taxon>Ecdysozoa</taxon>
        <taxon>Arthropoda</taxon>
        <taxon>Hexapoda</taxon>
        <taxon>Insecta</taxon>
        <taxon>Pterygota</taxon>
        <taxon>Neoptera</taxon>
        <taxon>Endopterygota</taxon>
        <taxon>Hymenoptera</taxon>
        <taxon>Apocrita</taxon>
        <taxon>Aculeata</taxon>
        <taxon>Apoidea</taxon>
        <taxon>Anthophila</taxon>
        <taxon>Apidae</taxon>
        <taxon>Melipona</taxon>
    </lineage>
</organism>
<dbReference type="InterPro" id="IPR000868">
    <property type="entry name" value="Isochorismatase-like_dom"/>
</dbReference>
<dbReference type="SUPFAM" id="SSF47473">
    <property type="entry name" value="EF-hand"/>
    <property type="match status" value="1"/>
</dbReference>
<keyword evidence="2" id="KW-0662">Pyridine nucleotide biosynthesis</keyword>
<dbReference type="STRING" id="166423.A0A0M9A0W1"/>
<keyword evidence="10" id="KW-1185">Reference proteome</keyword>
<evidence type="ECO:0000256" key="3">
    <source>
        <dbReference type="ARBA" id="ARBA00022723"/>
    </source>
</evidence>
<dbReference type="GO" id="GO:0008936">
    <property type="term" value="F:nicotinamidase activity"/>
    <property type="evidence" value="ECO:0007669"/>
    <property type="project" value="UniProtKB-EC"/>
</dbReference>
<sequence length="337" mass="38390">MDSLRYIKSDEGANFTYEKFCAMCKLIFNMNNIEKDEWRLREIFDSFDLDKDGVLKEREMKMFSDWTQKIKKSKYALVIVDVQNDFIDGSLSLRTCEGKQDGVNVVGPINHLVQNGCFDKIIYSLDWHPEDHISFYENLHLRELHPDSKVKKKDAKPLDTVIFADPYLEQILWPKHCVMNTWGAELHKDLVIAPDSVQVSLIRKGQNPDMEAYSVFFDNNFKGSMELQEILKKHGVDRVFVCGLAYDICVKSTCLDGLRLGYAIAIVDDCCRGVTAPDTEATKKLIYENGGLITNSNDVLAMVNEGKQSLVLAHKIAKSMISIDTCEKPENILNNIS</sequence>
<dbReference type="GO" id="GO:0019363">
    <property type="term" value="P:pyridine nucleotide biosynthetic process"/>
    <property type="evidence" value="ECO:0007669"/>
    <property type="project" value="UniProtKB-KW"/>
</dbReference>
<name>A0A0M9A0W1_9HYME</name>
<dbReference type="PANTHER" id="PTHR11080:SF2">
    <property type="entry name" value="LD05707P"/>
    <property type="match status" value="1"/>
</dbReference>
<dbReference type="InterPro" id="IPR036380">
    <property type="entry name" value="Isochorismatase-like_sf"/>
</dbReference>
<evidence type="ECO:0000256" key="5">
    <source>
        <dbReference type="ARBA" id="ARBA00037900"/>
    </source>
</evidence>
<keyword evidence="3" id="KW-0479">Metal-binding</keyword>
<feature type="domain" description="Isochorismatase-like" evidence="8">
    <location>
        <begin position="76"/>
        <end position="296"/>
    </location>
</feature>
<proteinExistence type="inferred from homology"/>
<evidence type="ECO:0000256" key="2">
    <source>
        <dbReference type="ARBA" id="ARBA00022642"/>
    </source>
</evidence>
<evidence type="ECO:0000256" key="1">
    <source>
        <dbReference type="ARBA" id="ARBA00006336"/>
    </source>
</evidence>
<dbReference type="Pfam" id="PF00857">
    <property type="entry name" value="Isochorismatase"/>
    <property type="match status" value="1"/>
</dbReference>
<evidence type="ECO:0000313" key="10">
    <source>
        <dbReference type="Proteomes" id="UP000053105"/>
    </source>
</evidence>
<dbReference type="InterPro" id="IPR052347">
    <property type="entry name" value="Isochorismatase_Nicotinamidase"/>
</dbReference>
<evidence type="ECO:0000256" key="4">
    <source>
        <dbReference type="ARBA" id="ARBA00022801"/>
    </source>
</evidence>
<dbReference type="Proteomes" id="UP000053105">
    <property type="component" value="Unassembled WGS sequence"/>
</dbReference>
<dbReference type="Gene3D" id="3.40.50.850">
    <property type="entry name" value="Isochorismatase-like"/>
    <property type="match status" value="1"/>
</dbReference>